<evidence type="ECO:0000259" key="8">
    <source>
        <dbReference type="PROSITE" id="PS50075"/>
    </source>
</evidence>
<dbReference type="InterPro" id="IPR050091">
    <property type="entry name" value="PKS_NRPS_Biosynth_Enz"/>
</dbReference>
<evidence type="ECO:0000256" key="5">
    <source>
        <dbReference type="ARBA" id="ARBA00022832"/>
    </source>
</evidence>
<evidence type="ECO:0000313" key="10">
    <source>
        <dbReference type="Proteomes" id="UP000266677"/>
    </source>
</evidence>
<sequence>DLAVAPLVGLVRSAAAEHPGRFAMVDLDGVDGSRQVLAGVLGVGDEPVSAVRAGVVMVLRLTRVPMAGPGTGPQRLDAESTVLVTGGTGGLGALVARHLAVEHGVRHLVLVSRRGGDAEGAQGLRAQLGECGAQVRVVACDIAQRDRLAELLASIPVEHPLSAVFHVAGVLEDGAVESLEHDQVEKVLRPKLDAAWYLHELTASLGLVEFTMFSSAAPLLGGPGQGNYAVANAFLDSLAEYRVAGGLPATSLAWGLWAHAGTGGMHERLSAVDRAHTEAQIRNRLGLAPIPAGRGLELFDLGRGHSDAVLVPMLVDVGAWQAQARAGVLPAAVRGLVPAAVRAPGRRSGSLVRRLAGVPETEWDALLLTEVRTHVAAVLSHDSVQDIESGRAFKELGFDSLGAVDLRNRLSRATGLTLPATLVFDHPTPAAVAAYLKTQIPPVGGDRAARSGGGEKPLIEGLDTIESMLATLTTTHRVEGHFKERLRSLGLKLDALLAGIEDWDDHDPDQDLAAASDDELFAALNNELDNTLGTAVSNELGGSDSAATAAHDGRA</sequence>
<dbReference type="Pfam" id="PF00550">
    <property type="entry name" value="PP-binding"/>
    <property type="match status" value="1"/>
</dbReference>
<dbReference type="GO" id="GO:0031177">
    <property type="term" value="F:phosphopantetheine binding"/>
    <property type="evidence" value="ECO:0007669"/>
    <property type="project" value="InterPro"/>
</dbReference>
<evidence type="ECO:0000256" key="3">
    <source>
        <dbReference type="ARBA" id="ARBA00022553"/>
    </source>
</evidence>
<keyword evidence="4" id="KW-0808">Transferase</keyword>
<evidence type="ECO:0000256" key="4">
    <source>
        <dbReference type="ARBA" id="ARBA00022679"/>
    </source>
</evidence>
<dbReference type="InterPro" id="IPR036736">
    <property type="entry name" value="ACP-like_sf"/>
</dbReference>
<dbReference type="InterPro" id="IPR036291">
    <property type="entry name" value="NAD(P)-bd_dom_sf"/>
</dbReference>
<dbReference type="SUPFAM" id="SSF51735">
    <property type="entry name" value="NAD(P)-binding Rossmann-fold domains"/>
    <property type="match status" value="2"/>
</dbReference>
<dbReference type="SMART" id="SM01294">
    <property type="entry name" value="PKS_PP_betabranch"/>
    <property type="match status" value="1"/>
</dbReference>
<keyword evidence="6" id="KW-0443">Lipid metabolism</keyword>
<accession>A0A3A4KAK7</accession>
<dbReference type="Gene3D" id="3.40.50.720">
    <property type="entry name" value="NAD(P)-binding Rossmann-like Domain"/>
    <property type="match status" value="1"/>
</dbReference>
<evidence type="ECO:0000256" key="7">
    <source>
        <dbReference type="SAM" id="MobiDB-lite"/>
    </source>
</evidence>
<feature type="region of interest" description="Disordered" evidence="7">
    <location>
        <begin position="534"/>
        <end position="555"/>
    </location>
</feature>
<dbReference type="PANTHER" id="PTHR43775:SF51">
    <property type="entry name" value="INACTIVE PHENOLPHTHIOCEROL SYNTHESIS POLYKETIDE SYNTHASE TYPE I PKS1-RELATED"/>
    <property type="match status" value="1"/>
</dbReference>
<dbReference type="SMART" id="SM00823">
    <property type="entry name" value="PKS_PP"/>
    <property type="match status" value="1"/>
</dbReference>
<dbReference type="InterPro" id="IPR013968">
    <property type="entry name" value="PKS_KR"/>
</dbReference>
<dbReference type="Proteomes" id="UP000266677">
    <property type="component" value="Unassembled WGS sequence"/>
</dbReference>
<feature type="non-terminal residue" evidence="9">
    <location>
        <position position="1"/>
    </location>
</feature>
<keyword evidence="3" id="KW-0597">Phosphoprotein</keyword>
<evidence type="ECO:0000256" key="6">
    <source>
        <dbReference type="ARBA" id="ARBA00023098"/>
    </source>
</evidence>
<feature type="domain" description="Carrier" evidence="8">
    <location>
        <begin position="365"/>
        <end position="440"/>
    </location>
</feature>
<protein>
    <submittedName>
        <fullName evidence="9">SDR family NAD(P)-dependent oxidoreductase</fullName>
    </submittedName>
</protein>
<dbReference type="RefSeq" id="WP_120044116.1">
    <property type="nucleotide sequence ID" value="NZ_QZFU01000039.1"/>
</dbReference>
<evidence type="ECO:0000313" key="9">
    <source>
        <dbReference type="EMBL" id="RJO70333.1"/>
    </source>
</evidence>
<dbReference type="EMBL" id="QZFU01000039">
    <property type="protein sequence ID" value="RJO70333.1"/>
    <property type="molecule type" value="Genomic_DNA"/>
</dbReference>
<comment type="pathway">
    <text evidence="1">Lipid metabolism.</text>
</comment>
<proteinExistence type="predicted"/>
<dbReference type="SMART" id="SM00822">
    <property type="entry name" value="PKS_KR"/>
    <property type="match status" value="1"/>
</dbReference>
<keyword evidence="10" id="KW-1185">Reference proteome</keyword>
<dbReference type="InterPro" id="IPR020806">
    <property type="entry name" value="PKS_PP-bd"/>
</dbReference>
<dbReference type="PANTHER" id="PTHR43775">
    <property type="entry name" value="FATTY ACID SYNTHASE"/>
    <property type="match status" value="1"/>
</dbReference>
<dbReference type="Gene3D" id="1.10.1200.10">
    <property type="entry name" value="ACP-like"/>
    <property type="match status" value="1"/>
</dbReference>
<gene>
    <name evidence="9" type="ORF">D5S18_27945</name>
</gene>
<keyword evidence="2" id="KW-0596">Phosphopantetheine</keyword>
<comment type="caution">
    <text evidence="9">The sequence shown here is derived from an EMBL/GenBank/DDBJ whole genome shotgun (WGS) entry which is preliminary data.</text>
</comment>
<dbReference type="SUPFAM" id="SSF47336">
    <property type="entry name" value="ACP-like"/>
    <property type="match status" value="1"/>
</dbReference>
<dbReference type="PROSITE" id="PS50075">
    <property type="entry name" value="CARRIER"/>
    <property type="match status" value="1"/>
</dbReference>
<dbReference type="InterPro" id="IPR006162">
    <property type="entry name" value="Ppantetheine_attach_site"/>
</dbReference>
<dbReference type="Pfam" id="PF08659">
    <property type="entry name" value="KR"/>
    <property type="match status" value="1"/>
</dbReference>
<keyword evidence="5" id="KW-0276">Fatty acid metabolism</keyword>
<name>A0A3A4KAK7_9NOCA</name>
<dbReference type="CDD" id="cd08956">
    <property type="entry name" value="KR_3_FAS_SDR_x"/>
    <property type="match status" value="1"/>
</dbReference>
<dbReference type="InterPro" id="IPR009081">
    <property type="entry name" value="PP-bd_ACP"/>
</dbReference>
<reference evidence="9 10" key="1">
    <citation type="submission" date="2018-09" db="EMBL/GenBank/DDBJ databases">
        <title>YIM PH21274 draft genome.</title>
        <authorList>
            <person name="Miao C."/>
        </authorList>
    </citation>
    <scope>NUCLEOTIDE SEQUENCE [LARGE SCALE GENOMIC DNA]</scope>
    <source>
        <strain evidence="9 10">YIM PH 21724</strain>
    </source>
</reference>
<dbReference type="PROSITE" id="PS00012">
    <property type="entry name" value="PHOSPHOPANTETHEINE"/>
    <property type="match status" value="1"/>
</dbReference>
<evidence type="ECO:0000256" key="2">
    <source>
        <dbReference type="ARBA" id="ARBA00022450"/>
    </source>
</evidence>
<dbReference type="InterPro" id="IPR057326">
    <property type="entry name" value="KR_dom"/>
</dbReference>
<evidence type="ECO:0000256" key="1">
    <source>
        <dbReference type="ARBA" id="ARBA00005189"/>
    </source>
</evidence>
<organism evidence="9 10">
    <name type="scientific">Nocardia panacis</name>
    <dbReference type="NCBI Taxonomy" id="2340916"/>
    <lineage>
        <taxon>Bacteria</taxon>
        <taxon>Bacillati</taxon>
        <taxon>Actinomycetota</taxon>
        <taxon>Actinomycetes</taxon>
        <taxon>Mycobacteriales</taxon>
        <taxon>Nocardiaceae</taxon>
        <taxon>Nocardia</taxon>
    </lineage>
</organism>
<dbReference type="FunFam" id="1.10.1200.10:FF:000007">
    <property type="entry name" value="Probable polyketide synthase pks17"/>
    <property type="match status" value="1"/>
</dbReference>
<dbReference type="AlphaFoldDB" id="A0A3A4KAK7"/>
<dbReference type="GO" id="GO:0006633">
    <property type="term" value="P:fatty acid biosynthetic process"/>
    <property type="evidence" value="ECO:0007669"/>
    <property type="project" value="TreeGrafter"/>
</dbReference>
<dbReference type="GO" id="GO:0004312">
    <property type="term" value="F:fatty acid synthase activity"/>
    <property type="evidence" value="ECO:0007669"/>
    <property type="project" value="TreeGrafter"/>
</dbReference>
<dbReference type="OrthoDB" id="4537517at2"/>